<proteinExistence type="predicted"/>
<feature type="region of interest" description="Disordered" evidence="1">
    <location>
        <begin position="1"/>
        <end position="42"/>
    </location>
</feature>
<sequence length="85" mass="9762">MYTPEGRQTHAEHAGPTPDTRRARWTNARHTQSTLDQRQTHAEHALGIRSRSYDVMTSIRFTQQVSEMKEPPSLQTPVINLSTDF</sequence>
<dbReference type="Proteomes" id="UP000314294">
    <property type="component" value="Unassembled WGS sequence"/>
</dbReference>
<evidence type="ECO:0000313" key="2">
    <source>
        <dbReference type="EMBL" id="TNN88824.1"/>
    </source>
</evidence>
<accession>A0A4Z2JG98</accession>
<name>A0A4Z2JG98_9TELE</name>
<dbReference type="EMBL" id="SRLO01000003">
    <property type="protein sequence ID" value="TNN88824.1"/>
    <property type="molecule type" value="Genomic_DNA"/>
</dbReference>
<evidence type="ECO:0000313" key="3">
    <source>
        <dbReference type="Proteomes" id="UP000314294"/>
    </source>
</evidence>
<dbReference type="AlphaFoldDB" id="A0A4Z2JG98"/>
<keyword evidence="3" id="KW-1185">Reference proteome</keyword>
<comment type="caution">
    <text evidence="2">The sequence shown here is derived from an EMBL/GenBank/DDBJ whole genome shotgun (WGS) entry which is preliminary data.</text>
</comment>
<feature type="compositionally biased region" description="Polar residues" evidence="1">
    <location>
        <begin position="28"/>
        <end position="37"/>
    </location>
</feature>
<organism evidence="2 3">
    <name type="scientific">Liparis tanakae</name>
    <name type="common">Tanaka's snailfish</name>
    <dbReference type="NCBI Taxonomy" id="230148"/>
    <lineage>
        <taxon>Eukaryota</taxon>
        <taxon>Metazoa</taxon>
        <taxon>Chordata</taxon>
        <taxon>Craniata</taxon>
        <taxon>Vertebrata</taxon>
        <taxon>Euteleostomi</taxon>
        <taxon>Actinopterygii</taxon>
        <taxon>Neopterygii</taxon>
        <taxon>Teleostei</taxon>
        <taxon>Neoteleostei</taxon>
        <taxon>Acanthomorphata</taxon>
        <taxon>Eupercaria</taxon>
        <taxon>Perciformes</taxon>
        <taxon>Cottioidei</taxon>
        <taxon>Cottales</taxon>
        <taxon>Liparidae</taxon>
        <taxon>Liparis</taxon>
    </lineage>
</organism>
<protein>
    <submittedName>
        <fullName evidence="2">Uncharacterized protein</fullName>
    </submittedName>
</protein>
<gene>
    <name evidence="2" type="ORF">EYF80_000701</name>
</gene>
<evidence type="ECO:0000256" key="1">
    <source>
        <dbReference type="SAM" id="MobiDB-lite"/>
    </source>
</evidence>
<reference evidence="2 3" key="1">
    <citation type="submission" date="2019-03" db="EMBL/GenBank/DDBJ databases">
        <title>First draft genome of Liparis tanakae, snailfish: a comprehensive survey of snailfish specific genes.</title>
        <authorList>
            <person name="Kim W."/>
            <person name="Song I."/>
            <person name="Jeong J.-H."/>
            <person name="Kim D."/>
            <person name="Kim S."/>
            <person name="Ryu S."/>
            <person name="Song J.Y."/>
            <person name="Lee S.K."/>
        </authorList>
    </citation>
    <scope>NUCLEOTIDE SEQUENCE [LARGE SCALE GENOMIC DNA]</scope>
    <source>
        <tissue evidence="2">Muscle</tissue>
    </source>
</reference>